<feature type="region of interest" description="Disordered" evidence="1">
    <location>
        <begin position="286"/>
        <end position="396"/>
    </location>
</feature>
<feature type="region of interest" description="Disordered" evidence="1">
    <location>
        <begin position="205"/>
        <end position="226"/>
    </location>
</feature>
<evidence type="ECO:0000313" key="3">
    <source>
        <dbReference type="Proteomes" id="UP000001745"/>
    </source>
</evidence>
<feature type="region of interest" description="Disordered" evidence="1">
    <location>
        <begin position="262"/>
        <end position="281"/>
    </location>
</feature>
<dbReference type="GeneID" id="8104405"/>
<protein>
    <submittedName>
        <fullName evidence="2">Uncharacterized protein</fullName>
    </submittedName>
</protein>
<dbReference type="EMBL" id="EQ962652">
    <property type="protein sequence ID" value="EED23313.1"/>
    <property type="molecule type" value="Genomic_DNA"/>
</dbReference>
<sequence>MSVLQRNPHQPMLLAQYPLVKYSYAETSSDQHGPINWTHVQSNDLNAIFEKEPVQQRLKLRVVRAREQLEDIDLNDFAREATQQAIARQTRITKPTVTLLVKDPCLAFRFPSGRDQMHRFQLKFASSRDYREGLDIFREINCPFSETSSDHNMRSASSRPESSSSRITNSTSPAFNGGIEWGNIPGNPGVQPWNSGFLRSHTTLGTPTDRMVSHGTAPPNKSFRLTSPTSFIPESHYRNAIKSPALDESLKDSLGSHTFSQFADSRTQEQERPITAPTLDTQALEQVLPPKRDLPFSKPGPRLSSISSRHAPDPRNHPDGLSTVSVMTNASSRPATALPRVTVPPTSSPARQLRLELEDSRRGNTNRDHDHPTRGQILSSSPLLETSAFGTSSTEIGNTASHYKATTQSPNPSNLSPVVQNKSPISLRMQPQEQQQYQQSINNHNNADTTTTTTPVSTHPFVVTSADLTAYLTTPESERSQLVNNWICQQLEDDGFRTLCQDVERVWQRIAFGNRMA</sequence>
<evidence type="ECO:0000313" key="2">
    <source>
        <dbReference type="EMBL" id="EED23313.1"/>
    </source>
</evidence>
<dbReference type="InParanoid" id="B8LY68"/>
<dbReference type="OMA" id="RRFQLKF"/>
<dbReference type="eggNOG" id="ENOG502SBD0">
    <property type="taxonomic scope" value="Eukaryota"/>
</dbReference>
<proteinExistence type="predicted"/>
<dbReference type="PhylomeDB" id="B8LY68"/>
<reference evidence="3" key="1">
    <citation type="journal article" date="2015" name="Genome Announc.">
        <title>Genome sequence of the AIDS-associated pathogen Penicillium marneffei (ATCC18224) and its near taxonomic relative Talaromyces stipitatus (ATCC10500).</title>
        <authorList>
            <person name="Nierman W.C."/>
            <person name="Fedorova-Abrams N.D."/>
            <person name="Andrianopoulos A."/>
        </authorList>
    </citation>
    <scope>NUCLEOTIDE SEQUENCE [LARGE SCALE GENOMIC DNA]</scope>
    <source>
        <strain evidence="3">ATCC 10500 / CBS 375.48 / QM 6759 / NRRL 1006</strain>
    </source>
</reference>
<name>B8LY68_TALSN</name>
<feature type="compositionally biased region" description="Basic and acidic residues" evidence="1">
    <location>
        <begin position="353"/>
        <end position="373"/>
    </location>
</feature>
<dbReference type="OrthoDB" id="5360255at2759"/>
<organism evidence="2 3">
    <name type="scientific">Talaromyces stipitatus (strain ATCC 10500 / CBS 375.48 / QM 6759 / NRRL 1006)</name>
    <name type="common">Penicillium stipitatum</name>
    <dbReference type="NCBI Taxonomy" id="441959"/>
    <lineage>
        <taxon>Eukaryota</taxon>
        <taxon>Fungi</taxon>
        <taxon>Dikarya</taxon>
        <taxon>Ascomycota</taxon>
        <taxon>Pezizomycotina</taxon>
        <taxon>Eurotiomycetes</taxon>
        <taxon>Eurotiomycetidae</taxon>
        <taxon>Eurotiales</taxon>
        <taxon>Trichocomaceae</taxon>
        <taxon>Talaromyces</taxon>
        <taxon>Talaromyces sect. Talaromyces</taxon>
    </lineage>
</organism>
<accession>B8LY68</accession>
<dbReference type="HOGENOM" id="CLU_046903_0_0_1"/>
<dbReference type="VEuPathDB" id="FungiDB:TSTA_067490"/>
<feature type="compositionally biased region" description="Polar residues" evidence="1">
    <location>
        <begin position="376"/>
        <end position="396"/>
    </location>
</feature>
<dbReference type="GO" id="GO:0007131">
    <property type="term" value="P:reciprocal meiotic recombination"/>
    <property type="evidence" value="ECO:0007669"/>
    <property type="project" value="InterPro"/>
</dbReference>
<gene>
    <name evidence="2" type="ORF">TSTA_067490</name>
</gene>
<feature type="compositionally biased region" description="Polar residues" evidence="1">
    <location>
        <begin position="322"/>
        <end position="334"/>
    </location>
</feature>
<dbReference type="Pfam" id="PF03525">
    <property type="entry name" value="Meiotic_rec114"/>
    <property type="match status" value="1"/>
</dbReference>
<feature type="region of interest" description="Disordered" evidence="1">
    <location>
        <begin position="147"/>
        <end position="171"/>
    </location>
</feature>
<dbReference type="InterPro" id="IPR004354">
    <property type="entry name" value="Meiotic_Rec114"/>
</dbReference>
<dbReference type="Proteomes" id="UP000001745">
    <property type="component" value="Unassembled WGS sequence"/>
</dbReference>
<dbReference type="AlphaFoldDB" id="B8LY68"/>
<evidence type="ECO:0000256" key="1">
    <source>
        <dbReference type="SAM" id="MobiDB-lite"/>
    </source>
</evidence>
<dbReference type="RefSeq" id="XP_002340700.1">
    <property type="nucleotide sequence ID" value="XM_002340659.1"/>
</dbReference>
<keyword evidence="3" id="KW-1185">Reference proteome</keyword>
<feature type="compositionally biased region" description="Low complexity" evidence="1">
    <location>
        <begin position="155"/>
        <end position="171"/>
    </location>
</feature>